<proteinExistence type="predicted"/>
<organism evidence="1 2">
    <name type="scientific">Inconstantimicrobium porci</name>
    <dbReference type="NCBI Taxonomy" id="2652291"/>
    <lineage>
        <taxon>Bacteria</taxon>
        <taxon>Bacillati</taxon>
        <taxon>Bacillota</taxon>
        <taxon>Clostridia</taxon>
        <taxon>Eubacteriales</taxon>
        <taxon>Clostridiaceae</taxon>
        <taxon>Inconstantimicrobium</taxon>
    </lineage>
</organism>
<dbReference type="PANTHER" id="PTHR43734">
    <property type="entry name" value="PHYTOENE DESATURASE"/>
    <property type="match status" value="1"/>
</dbReference>
<accession>A0A7X2T0Z1</accession>
<dbReference type="InterPro" id="IPR036188">
    <property type="entry name" value="FAD/NAD-bd_sf"/>
</dbReference>
<reference evidence="1 2" key="1">
    <citation type="submission" date="2019-08" db="EMBL/GenBank/DDBJ databases">
        <title>In-depth cultivation of the pig gut microbiome towards novel bacterial diversity and tailored functional studies.</title>
        <authorList>
            <person name="Wylensek D."/>
            <person name="Hitch T.C.A."/>
            <person name="Clavel T."/>
        </authorList>
    </citation>
    <scope>NUCLEOTIDE SEQUENCE [LARGE SCALE GENOMIC DNA]</scope>
    <source>
        <strain evidence="1 2">WCA-383-APC-5B</strain>
    </source>
</reference>
<evidence type="ECO:0000313" key="2">
    <source>
        <dbReference type="Proteomes" id="UP000460287"/>
    </source>
</evidence>
<dbReference type="AlphaFoldDB" id="A0A7X2T0Z1"/>
<name>A0A7X2T0Z1_9CLOT</name>
<dbReference type="PANTHER" id="PTHR43734:SF1">
    <property type="entry name" value="PHYTOENE DESATURASE"/>
    <property type="match status" value="1"/>
</dbReference>
<dbReference type="Gene3D" id="3.50.50.60">
    <property type="entry name" value="FAD/NAD(P)-binding domain"/>
    <property type="match status" value="1"/>
</dbReference>
<dbReference type="Pfam" id="PF13450">
    <property type="entry name" value="NAD_binding_8"/>
    <property type="match status" value="1"/>
</dbReference>
<comment type="caution">
    <text evidence="1">The sequence shown here is derived from an EMBL/GenBank/DDBJ whole genome shotgun (WGS) entry which is preliminary data.</text>
</comment>
<gene>
    <name evidence="1" type="ORF">FYJ33_06495</name>
</gene>
<dbReference type="RefSeq" id="WP_154530943.1">
    <property type="nucleotide sequence ID" value="NZ_VULX01000006.1"/>
</dbReference>
<protein>
    <submittedName>
        <fullName evidence="1">FAD-dependent oxidoreductase</fullName>
    </submittedName>
</protein>
<sequence>MKKVVIIGSGIGGLCTAARLLNEGFDVTIIEKESTIGGKVNVKYEKGFKLIDEGNLTYYPSLYIYYPSAVDDTLCSDKNDTVMNIMVRGPNLKVSRIKWNISEIQNYRNVVMDTVTKIEGLKDIEKHIKFEGYLTPYDLRDRFNSYYGTAFGLSPALYQSIYLRPHLKSKEISNLYFIGSSTHPGNGVSIIIDGTKVLTKMVIDDNK</sequence>
<evidence type="ECO:0000313" key="1">
    <source>
        <dbReference type="EMBL" id="MSR91064.1"/>
    </source>
</evidence>
<keyword evidence="2" id="KW-1185">Reference proteome</keyword>
<dbReference type="Proteomes" id="UP000460287">
    <property type="component" value="Unassembled WGS sequence"/>
</dbReference>
<dbReference type="SUPFAM" id="SSF51905">
    <property type="entry name" value="FAD/NAD(P)-binding domain"/>
    <property type="match status" value="1"/>
</dbReference>
<dbReference type="EMBL" id="VULX01000006">
    <property type="protein sequence ID" value="MSR91064.1"/>
    <property type="molecule type" value="Genomic_DNA"/>
</dbReference>
<dbReference type="PRINTS" id="PR00419">
    <property type="entry name" value="ADXRDTASE"/>
</dbReference>